<dbReference type="EMBL" id="FOHN01000002">
    <property type="protein sequence ID" value="SES72591.1"/>
    <property type="molecule type" value="Genomic_DNA"/>
</dbReference>
<dbReference type="RefSeq" id="WP_092475769.1">
    <property type="nucleotide sequence ID" value="NZ_FOHN01000002.1"/>
</dbReference>
<evidence type="ECO:0000256" key="5">
    <source>
        <dbReference type="ARBA" id="ARBA00022692"/>
    </source>
</evidence>
<dbReference type="OrthoDB" id="3177005at2"/>
<feature type="transmembrane region" description="Helical" evidence="8">
    <location>
        <begin position="182"/>
        <end position="200"/>
    </location>
</feature>
<comment type="similarity">
    <text evidence="2">Belongs to the AzlC family.</text>
</comment>
<keyword evidence="4" id="KW-1003">Cell membrane</keyword>
<evidence type="ECO:0000313" key="10">
    <source>
        <dbReference type="Proteomes" id="UP000199800"/>
    </source>
</evidence>
<organism evidence="9 10">
    <name type="scientific">[Clostridium] polysaccharolyticum</name>
    <dbReference type="NCBI Taxonomy" id="29364"/>
    <lineage>
        <taxon>Bacteria</taxon>
        <taxon>Bacillati</taxon>
        <taxon>Bacillota</taxon>
        <taxon>Clostridia</taxon>
        <taxon>Lachnospirales</taxon>
        <taxon>Lachnospiraceae</taxon>
    </lineage>
</organism>
<feature type="transmembrane region" description="Helical" evidence="8">
    <location>
        <begin position="12"/>
        <end position="39"/>
    </location>
</feature>
<dbReference type="InterPro" id="IPR011606">
    <property type="entry name" value="Brnchd-chn_aa_trnsp_permease"/>
</dbReference>
<evidence type="ECO:0000256" key="7">
    <source>
        <dbReference type="ARBA" id="ARBA00023136"/>
    </source>
</evidence>
<dbReference type="PANTHER" id="PTHR34979:SF1">
    <property type="entry name" value="INNER MEMBRANE PROTEIN YGAZ"/>
    <property type="match status" value="1"/>
</dbReference>
<accession>A0A1H9YTV3</accession>
<feature type="transmembrane region" description="Helical" evidence="8">
    <location>
        <begin position="207"/>
        <end position="226"/>
    </location>
</feature>
<evidence type="ECO:0000256" key="4">
    <source>
        <dbReference type="ARBA" id="ARBA00022475"/>
    </source>
</evidence>
<keyword evidence="5 8" id="KW-0812">Transmembrane</keyword>
<dbReference type="Pfam" id="PF03591">
    <property type="entry name" value="AzlC"/>
    <property type="match status" value="1"/>
</dbReference>
<dbReference type="GO" id="GO:1903785">
    <property type="term" value="P:L-valine transmembrane transport"/>
    <property type="evidence" value="ECO:0007669"/>
    <property type="project" value="TreeGrafter"/>
</dbReference>
<feature type="transmembrane region" description="Helical" evidence="8">
    <location>
        <begin position="155"/>
        <end position="176"/>
    </location>
</feature>
<feature type="transmembrane region" description="Helical" evidence="8">
    <location>
        <begin position="59"/>
        <end position="80"/>
    </location>
</feature>
<evidence type="ECO:0000256" key="3">
    <source>
        <dbReference type="ARBA" id="ARBA00022448"/>
    </source>
</evidence>
<dbReference type="PANTHER" id="PTHR34979">
    <property type="entry name" value="INNER MEMBRANE PROTEIN YGAZ"/>
    <property type="match status" value="1"/>
</dbReference>
<dbReference type="GO" id="GO:0005886">
    <property type="term" value="C:plasma membrane"/>
    <property type="evidence" value="ECO:0007669"/>
    <property type="project" value="UniProtKB-SubCell"/>
</dbReference>
<feature type="transmembrane region" description="Helical" evidence="8">
    <location>
        <begin position="126"/>
        <end position="148"/>
    </location>
</feature>
<sequence length="235" mass="25599">MTEDFKHGVKRGIPICLGYLSVSFTFGLLTVNGGFPIWIAVLISISNLTGAGQFAAMNLMIYGTTYAEIALTTLFINLRYTLMSISLSQKLKSEIPTRKRLLIGYGITDEVFGVASLESGSLSFPFMMGLILISLAGWLSGTVLGALICSAMPEYLSSSMGIAIYGMFIAIVIPPLKKSRPILYIVLFSIILNMIMYYIPAFHKISTGFRVIITSLIASGIGAYLYPAKEEEENA</sequence>
<evidence type="ECO:0000313" key="9">
    <source>
        <dbReference type="EMBL" id="SES72591.1"/>
    </source>
</evidence>
<dbReference type="STRING" id="29364.SAMN04487772_102193"/>
<protein>
    <submittedName>
        <fullName evidence="9">4-azaleucine resistance probable transporter AzlC</fullName>
    </submittedName>
</protein>
<gene>
    <name evidence="9" type="ORF">SAMN04487772_102193</name>
</gene>
<evidence type="ECO:0000256" key="6">
    <source>
        <dbReference type="ARBA" id="ARBA00022989"/>
    </source>
</evidence>
<proteinExistence type="inferred from homology"/>
<keyword evidence="3" id="KW-0813">Transport</keyword>
<evidence type="ECO:0000256" key="2">
    <source>
        <dbReference type="ARBA" id="ARBA00010735"/>
    </source>
</evidence>
<reference evidence="9 10" key="1">
    <citation type="submission" date="2016-10" db="EMBL/GenBank/DDBJ databases">
        <authorList>
            <person name="de Groot N.N."/>
        </authorList>
    </citation>
    <scope>NUCLEOTIDE SEQUENCE [LARGE SCALE GENOMIC DNA]</scope>
    <source>
        <strain evidence="9 10">DSM 1801</strain>
    </source>
</reference>
<keyword evidence="7 8" id="KW-0472">Membrane</keyword>
<evidence type="ECO:0000256" key="1">
    <source>
        <dbReference type="ARBA" id="ARBA00004651"/>
    </source>
</evidence>
<dbReference type="Proteomes" id="UP000199800">
    <property type="component" value="Unassembled WGS sequence"/>
</dbReference>
<name>A0A1H9YTV3_9FIRM</name>
<evidence type="ECO:0000256" key="8">
    <source>
        <dbReference type="SAM" id="Phobius"/>
    </source>
</evidence>
<dbReference type="AlphaFoldDB" id="A0A1H9YTV3"/>
<keyword evidence="6 8" id="KW-1133">Transmembrane helix</keyword>
<keyword evidence="10" id="KW-1185">Reference proteome</keyword>
<comment type="subcellular location">
    <subcellularLocation>
        <location evidence="1">Cell membrane</location>
        <topology evidence="1">Multi-pass membrane protein</topology>
    </subcellularLocation>
</comment>